<accession>A0A3B1BWG3</accession>
<reference evidence="1" key="1">
    <citation type="submission" date="2018-06" db="EMBL/GenBank/DDBJ databases">
        <authorList>
            <person name="Zhirakovskaya E."/>
        </authorList>
    </citation>
    <scope>NUCLEOTIDE SEQUENCE</scope>
</reference>
<sequence length="35" mass="3899">MTDFNEKDEPILAGILPDGRRVHVEGMSTGTRDQL</sequence>
<organism evidence="1">
    <name type="scientific">hydrothermal vent metagenome</name>
    <dbReference type="NCBI Taxonomy" id="652676"/>
    <lineage>
        <taxon>unclassified sequences</taxon>
        <taxon>metagenomes</taxon>
        <taxon>ecological metagenomes</taxon>
    </lineage>
</organism>
<dbReference type="AlphaFoldDB" id="A0A3B1BWG3"/>
<gene>
    <name evidence="1" type="ORF">MNBD_GAMMA26-2214</name>
</gene>
<evidence type="ECO:0000313" key="1">
    <source>
        <dbReference type="EMBL" id="VAX08967.1"/>
    </source>
</evidence>
<protein>
    <submittedName>
        <fullName evidence="1">Uncharacterized protein</fullName>
    </submittedName>
</protein>
<name>A0A3B1BWG3_9ZZZZ</name>
<dbReference type="EMBL" id="UOFX01000044">
    <property type="protein sequence ID" value="VAX08967.1"/>
    <property type="molecule type" value="Genomic_DNA"/>
</dbReference>
<proteinExistence type="predicted"/>